<dbReference type="RefSeq" id="WP_394300804.1">
    <property type="nucleotide sequence ID" value="NZ_JBHMQT010000014.1"/>
</dbReference>
<feature type="compositionally biased region" description="Basic and acidic residues" evidence="1">
    <location>
        <begin position="392"/>
        <end position="422"/>
    </location>
</feature>
<feature type="region of interest" description="Disordered" evidence="1">
    <location>
        <begin position="256"/>
        <end position="365"/>
    </location>
</feature>
<feature type="region of interest" description="Disordered" evidence="1">
    <location>
        <begin position="201"/>
        <end position="220"/>
    </location>
</feature>
<comment type="caution">
    <text evidence="3">The sequence shown here is derived from an EMBL/GenBank/DDBJ whole genome shotgun (WGS) entry which is preliminary data.</text>
</comment>
<name>A0ABV6U2H4_9ACTN</name>
<feature type="region of interest" description="Disordered" evidence="1">
    <location>
        <begin position="381"/>
        <end position="477"/>
    </location>
</feature>
<keyword evidence="2" id="KW-0812">Transmembrane</keyword>
<sequence length="512" mass="53798">MTTPLIGQPLTGKHSRSDLVAEFYERHAAGLFAYCHDQLGETTSAGDAVVAVFAALPFGEPPRAVLYALARREIYRRDVSYAMPAVDSAVDPATALIERVFRDIRPHQREVLLLSAVCGLTKPELSLVLDVAADTAEDLTAGARHRFAQTLATAVSAVRSAPYLASDVAEIYDAIGVAPIEDVLARLPWRRPSADVRGRVLSSLPHQDPGAADAAPPLPIKRLWPTAPSWPLPLSAPDQVSNTCVVPADAVPADAVPAGSAQTHAAQTHAAQTEAPGSARPRRRAKHEATTEPMPRLRGSLLAALGEGRTRRRRGGTAGKTAASHATGTATDTATDTATGTATGTAQATPTRSDAPAPQSSAARSPVFGFPVSGLPVTAASGPVTEPFDAFRPLDPENSPKENSPDRQETRGGHGTTTKDDPPPPVFAAPVSTTSGSTSSGSAPATGEGPTLKETESKTAGESRAPKAAQARSKRVRNRDRHYDWAWELIGFLICLAIALIVFFALPNMVTH</sequence>
<evidence type="ECO:0000256" key="1">
    <source>
        <dbReference type="SAM" id="MobiDB-lite"/>
    </source>
</evidence>
<evidence type="ECO:0000256" key="2">
    <source>
        <dbReference type="SAM" id="Phobius"/>
    </source>
</evidence>
<feature type="transmembrane region" description="Helical" evidence="2">
    <location>
        <begin position="485"/>
        <end position="506"/>
    </location>
</feature>
<organism evidence="3 4">
    <name type="scientific">Sphaerimonospora cavernae</name>
    <dbReference type="NCBI Taxonomy" id="1740611"/>
    <lineage>
        <taxon>Bacteria</taxon>
        <taxon>Bacillati</taxon>
        <taxon>Actinomycetota</taxon>
        <taxon>Actinomycetes</taxon>
        <taxon>Streptosporangiales</taxon>
        <taxon>Streptosporangiaceae</taxon>
        <taxon>Sphaerimonospora</taxon>
    </lineage>
</organism>
<feature type="compositionally biased region" description="Low complexity" evidence="1">
    <location>
        <begin position="256"/>
        <end position="273"/>
    </location>
</feature>
<evidence type="ECO:0000313" key="4">
    <source>
        <dbReference type="Proteomes" id="UP001589870"/>
    </source>
</evidence>
<dbReference type="EMBL" id="JBHMQT010000014">
    <property type="protein sequence ID" value="MFC0862608.1"/>
    <property type="molecule type" value="Genomic_DNA"/>
</dbReference>
<keyword evidence="4" id="KW-1185">Reference proteome</keyword>
<feature type="compositionally biased region" description="Low complexity" evidence="1">
    <location>
        <begin position="428"/>
        <end position="450"/>
    </location>
</feature>
<protein>
    <submittedName>
        <fullName evidence="3">RNA polymerase sigma factor</fullName>
    </submittedName>
</protein>
<reference evidence="3 4" key="1">
    <citation type="submission" date="2024-09" db="EMBL/GenBank/DDBJ databases">
        <authorList>
            <person name="Sun Q."/>
            <person name="Mori K."/>
        </authorList>
    </citation>
    <scope>NUCLEOTIDE SEQUENCE [LARGE SCALE GENOMIC DNA]</scope>
    <source>
        <strain evidence="3 4">TBRC 1851</strain>
    </source>
</reference>
<dbReference type="Proteomes" id="UP001589870">
    <property type="component" value="Unassembled WGS sequence"/>
</dbReference>
<gene>
    <name evidence="3" type="ORF">ACFHYQ_09905</name>
</gene>
<evidence type="ECO:0000313" key="3">
    <source>
        <dbReference type="EMBL" id="MFC0862608.1"/>
    </source>
</evidence>
<feature type="compositionally biased region" description="Low complexity" evidence="1">
    <location>
        <begin position="319"/>
        <end position="365"/>
    </location>
</feature>
<dbReference type="Gene3D" id="1.20.140.160">
    <property type="match status" value="1"/>
</dbReference>
<keyword evidence="2" id="KW-1133">Transmembrane helix</keyword>
<accession>A0ABV6U2H4</accession>
<keyword evidence="2" id="KW-0472">Membrane</keyword>
<proteinExistence type="predicted"/>
<feature type="compositionally biased region" description="Basic and acidic residues" evidence="1">
    <location>
        <begin position="451"/>
        <end position="465"/>
    </location>
</feature>